<dbReference type="InterPro" id="IPR013785">
    <property type="entry name" value="Aldolase_TIM"/>
</dbReference>
<comment type="caution">
    <text evidence="11">The sequence shown here is derived from an EMBL/GenBank/DDBJ whole genome shotgun (WGS) entry which is preliminary data.</text>
</comment>
<keyword evidence="8 9" id="KW-0413">Isomerase</keyword>
<proteinExistence type="inferred from homology"/>
<dbReference type="AlphaFoldDB" id="A0A1Q9LC78"/>
<dbReference type="InterPro" id="IPR044643">
    <property type="entry name" value="TrpF_fam"/>
</dbReference>
<evidence type="ECO:0000256" key="4">
    <source>
        <dbReference type="ARBA" id="ARBA00022272"/>
    </source>
</evidence>
<dbReference type="STRING" id="1193682.BJP25_05815"/>
<dbReference type="PANTHER" id="PTHR42894:SF1">
    <property type="entry name" value="N-(5'-PHOSPHORIBOSYL)ANTHRANILATE ISOMERASE"/>
    <property type="match status" value="1"/>
</dbReference>
<accession>A0A1Q9LC78</accession>
<evidence type="ECO:0000256" key="8">
    <source>
        <dbReference type="ARBA" id="ARBA00023235"/>
    </source>
</evidence>
<name>A0A1Q9LC78_9PSEU</name>
<keyword evidence="12" id="KW-1185">Reference proteome</keyword>
<dbReference type="GO" id="GO:0000162">
    <property type="term" value="P:L-tryptophan biosynthetic process"/>
    <property type="evidence" value="ECO:0007669"/>
    <property type="project" value="UniProtKB-UniRule"/>
</dbReference>
<evidence type="ECO:0000256" key="3">
    <source>
        <dbReference type="ARBA" id="ARBA00012572"/>
    </source>
</evidence>
<dbReference type="HAMAP" id="MF_00135">
    <property type="entry name" value="PRAI"/>
    <property type="match status" value="1"/>
</dbReference>
<dbReference type="OrthoDB" id="3692632at2"/>
<dbReference type="EMBL" id="MKQR01000032">
    <property type="protein sequence ID" value="OLR89623.1"/>
    <property type="molecule type" value="Genomic_DNA"/>
</dbReference>
<evidence type="ECO:0000256" key="5">
    <source>
        <dbReference type="ARBA" id="ARBA00022605"/>
    </source>
</evidence>
<keyword evidence="5 9" id="KW-0028">Amino-acid biosynthesis</keyword>
<feature type="domain" description="N-(5'phosphoribosyl) anthranilate isomerase (PRAI)" evidence="10">
    <location>
        <begin position="62"/>
        <end position="190"/>
    </location>
</feature>
<dbReference type="Proteomes" id="UP000186040">
    <property type="component" value="Unassembled WGS sequence"/>
</dbReference>
<evidence type="ECO:0000313" key="11">
    <source>
        <dbReference type="EMBL" id="OLR89623.1"/>
    </source>
</evidence>
<evidence type="ECO:0000256" key="6">
    <source>
        <dbReference type="ARBA" id="ARBA00022822"/>
    </source>
</evidence>
<dbReference type="GO" id="GO:0004640">
    <property type="term" value="F:phosphoribosylanthranilate isomerase activity"/>
    <property type="evidence" value="ECO:0007669"/>
    <property type="project" value="UniProtKB-UniRule"/>
</dbReference>
<organism evidence="11 12">
    <name type="scientific">Actinokineospora bangkokensis</name>
    <dbReference type="NCBI Taxonomy" id="1193682"/>
    <lineage>
        <taxon>Bacteria</taxon>
        <taxon>Bacillati</taxon>
        <taxon>Actinomycetota</taxon>
        <taxon>Actinomycetes</taxon>
        <taxon>Pseudonocardiales</taxon>
        <taxon>Pseudonocardiaceae</taxon>
        <taxon>Actinokineospora</taxon>
    </lineage>
</organism>
<keyword evidence="6 9" id="KW-0822">Tryptophan biosynthesis</keyword>
<evidence type="ECO:0000256" key="1">
    <source>
        <dbReference type="ARBA" id="ARBA00001164"/>
    </source>
</evidence>
<dbReference type="InterPro" id="IPR001240">
    <property type="entry name" value="PRAI_dom"/>
</dbReference>
<dbReference type="InterPro" id="IPR011060">
    <property type="entry name" value="RibuloseP-bd_barrel"/>
</dbReference>
<comment type="catalytic activity">
    <reaction evidence="1 9">
        <text>N-(5-phospho-beta-D-ribosyl)anthranilate = 1-(2-carboxyphenylamino)-1-deoxy-D-ribulose 5-phosphate</text>
        <dbReference type="Rhea" id="RHEA:21540"/>
        <dbReference type="ChEBI" id="CHEBI:18277"/>
        <dbReference type="ChEBI" id="CHEBI:58613"/>
        <dbReference type="EC" id="5.3.1.24"/>
    </reaction>
</comment>
<evidence type="ECO:0000256" key="9">
    <source>
        <dbReference type="HAMAP-Rule" id="MF_00135"/>
    </source>
</evidence>
<gene>
    <name evidence="9" type="primary">trpF</name>
    <name evidence="11" type="ORF">BJP25_05815</name>
</gene>
<dbReference type="UniPathway" id="UPA00035">
    <property type="reaction ID" value="UER00042"/>
</dbReference>
<comment type="similarity">
    <text evidence="9">Belongs to the TrpF family.</text>
</comment>
<dbReference type="SUPFAM" id="SSF51366">
    <property type="entry name" value="Ribulose-phoshate binding barrel"/>
    <property type="match status" value="1"/>
</dbReference>
<dbReference type="Pfam" id="PF00697">
    <property type="entry name" value="PRAI"/>
    <property type="match status" value="1"/>
</dbReference>
<evidence type="ECO:0000313" key="12">
    <source>
        <dbReference type="Proteomes" id="UP000186040"/>
    </source>
</evidence>
<dbReference type="PANTHER" id="PTHR42894">
    <property type="entry name" value="N-(5'-PHOSPHORIBOSYL)ANTHRANILATE ISOMERASE"/>
    <property type="match status" value="1"/>
</dbReference>
<dbReference type="EC" id="5.3.1.24" evidence="3 9"/>
<evidence type="ECO:0000256" key="7">
    <source>
        <dbReference type="ARBA" id="ARBA00023141"/>
    </source>
</evidence>
<evidence type="ECO:0000256" key="2">
    <source>
        <dbReference type="ARBA" id="ARBA00004664"/>
    </source>
</evidence>
<protein>
    <recommendedName>
        <fullName evidence="4 9">N-(5'-phosphoribosyl)anthranilate isomerase</fullName>
        <shortName evidence="9">PRAI</shortName>
        <ecNumber evidence="3 9">5.3.1.24</ecNumber>
    </recommendedName>
</protein>
<comment type="pathway">
    <text evidence="2 9">Amino-acid biosynthesis; L-tryptophan biosynthesis; L-tryptophan from chorismate: step 3/5.</text>
</comment>
<keyword evidence="7 9" id="KW-0057">Aromatic amino acid biosynthesis</keyword>
<sequence>MVKVCGARTREDLRVLAGAGVDLAGVWCGVPGGHADLRPDVAAELLAATAPEPVLVTLRGEGLLDLVRRTGARRVQLHGHQPPNLVRGLVRAGVSVIKVLHLRGGRCLQEGLVPAYLRAGVSAFLLDAADGDRLGSTGTSADPALVAGVAARLGAPFLLAGGITPADRGRFSEVVAHPGFLGVDVDTAARDARGALSAARVAALVRGWAGARP</sequence>
<reference evidence="11 12" key="1">
    <citation type="submission" date="2016-10" db="EMBL/GenBank/DDBJ databases">
        <title>The Draft Genome Sequence of Actinokineospora bangkokensis 44EHWT reveals the biosynthetic pathway of antifungal compounds Thailandins with unusual extender unit butylmalonyl-CoA.</title>
        <authorList>
            <person name="Greule A."/>
            <person name="Intra B."/>
            <person name="Flemming S."/>
            <person name="Rommel M.G."/>
            <person name="Panbangred W."/>
            <person name="Bechthold A."/>
        </authorList>
    </citation>
    <scope>NUCLEOTIDE SEQUENCE [LARGE SCALE GENOMIC DNA]</scope>
    <source>
        <strain evidence="11 12">44EHW</strain>
    </source>
</reference>
<dbReference type="Gene3D" id="3.20.20.70">
    <property type="entry name" value="Aldolase class I"/>
    <property type="match status" value="1"/>
</dbReference>
<evidence type="ECO:0000259" key="10">
    <source>
        <dbReference type="Pfam" id="PF00697"/>
    </source>
</evidence>